<dbReference type="PANTHER" id="PTHR32248:SF4">
    <property type="entry name" value="RNA POLYMERASE SIGMA-54 FACTOR"/>
    <property type="match status" value="1"/>
</dbReference>
<dbReference type="GO" id="GO:0001216">
    <property type="term" value="F:DNA-binding transcription activator activity"/>
    <property type="evidence" value="ECO:0007669"/>
    <property type="project" value="InterPro"/>
</dbReference>
<evidence type="ECO:0000259" key="11">
    <source>
        <dbReference type="Pfam" id="PF04963"/>
    </source>
</evidence>
<comment type="similarity">
    <text evidence="1">Belongs to the sigma-54 factor family.</text>
</comment>
<dbReference type="GO" id="GO:0000428">
    <property type="term" value="C:DNA-directed RNA polymerase complex"/>
    <property type="evidence" value="ECO:0007669"/>
    <property type="project" value="UniProtKB-KW"/>
</dbReference>
<dbReference type="PRINTS" id="PR00045">
    <property type="entry name" value="SIGMA54FCT"/>
</dbReference>
<evidence type="ECO:0000256" key="8">
    <source>
        <dbReference type="ARBA" id="ARBA00023163"/>
    </source>
</evidence>
<keyword evidence="4" id="KW-0548">Nucleotidyltransferase</keyword>
<dbReference type="GO" id="GO:0016987">
    <property type="term" value="F:sigma factor activity"/>
    <property type="evidence" value="ECO:0007669"/>
    <property type="project" value="UniProtKB-KW"/>
</dbReference>
<dbReference type="AlphaFoldDB" id="A0A5J4RTB9"/>
<evidence type="ECO:0000256" key="6">
    <source>
        <dbReference type="ARBA" id="ARBA00023082"/>
    </source>
</evidence>
<feature type="domain" description="RNA polymerase sigma factor 54 DNA-binding" evidence="10">
    <location>
        <begin position="334"/>
        <end position="491"/>
    </location>
</feature>
<dbReference type="Pfam" id="PF00309">
    <property type="entry name" value="Sigma54_AID"/>
    <property type="match status" value="1"/>
</dbReference>
<dbReference type="GO" id="GO:0016779">
    <property type="term" value="F:nucleotidyltransferase activity"/>
    <property type="evidence" value="ECO:0007669"/>
    <property type="project" value="UniProtKB-KW"/>
</dbReference>
<keyword evidence="7" id="KW-0238">DNA-binding</keyword>
<dbReference type="InterPro" id="IPR007046">
    <property type="entry name" value="RNA_pol_sigma_54_core-bd"/>
</dbReference>
<name>A0A5J4RTB9_9ZZZZ</name>
<reference evidence="12" key="1">
    <citation type="submission" date="2019-03" db="EMBL/GenBank/DDBJ databases">
        <title>Single cell metagenomics reveals metabolic interactions within the superorganism composed of flagellate Streblomastix strix and complex community of Bacteroidetes bacteria on its surface.</title>
        <authorList>
            <person name="Treitli S.C."/>
            <person name="Kolisko M."/>
            <person name="Husnik F."/>
            <person name="Keeling P."/>
            <person name="Hampl V."/>
        </authorList>
    </citation>
    <scope>NUCLEOTIDE SEQUENCE</scope>
    <source>
        <strain evidence="12">STM</strain>
    </source>
</reference>
<dbReference type="InterPro" id="IPR000394">
    <property type="entry name" value="RNA_pol_sigma_54"/>
</dbReference>
<dbReference type="Gene3D" id="1.10.10.60">
    <property type="entry name" value="Homeodomain-like"/>
    <property type="match status" value="1"/>
</dbReference>
<dbReference type="Pfam" id="PF04963">
    <property type="entry name" value="Sigma54_CBD"/>
    <property type="match status" value="1"/>
</dbReference>
<sequence>MVQVPHQKQFQAQQQIQTLSPQQILVVKLLELPAIELEDRIRAELLENPALEEAGSDNPAEDNSDNSLESNEEPSAEYDSLDDYLTEDDVPDYKLQENNRSKEEQAADIPFSDTVSFYELLQSQLAELNLTEYQRELAEYLIGSLDDDGLLRKSLEDINDELAIYAGINASVRELGEALKIIQEFDPPGIGARDLRECLLIQIGHRRKEGKSDALADMQAAIIRDCYDEFTHKHWDKIIQKLKLNEADFELALNEITKLNPRPGSSLGETIGRNMQQIVPDFIVDIYDGGAINVSLNNRNTPHLRMSREFTEMVEEHTKNKANQSKEAKEAMMFLKQKMDAAQGFIDAVKQRQNTLMTTMQAIIDLQRPFFLEGDEALLRPMILKDVAERTRLDISTISRVSNSKYVQTNYGIYSLKYFFNDGYTTEDGEEMSVREIRNILKGCIDNENKKKPLTDDELADILKEKGYSIARRTVAKYRQQLNIPVARLRK</sequence>
<evidence type="ECO:0000256" key="7">
    <source>
        <dbReference type="ARBA" id="ARBA00023125"/>
    </source>
</evidence>
<dbReference type="PIRSF" id="PIRSF000774">
    <property type="entry name" value="RpoN"/>
    <property type="match status" value="1"/>
</dbReference>
<feature type="region of interest" description="Disordered" evidence="9">
    <location>
        <begin position="48"/>
        <end position="85"/>
    </location>
</feature>
<dbReference type="PANTHER" id="PTHR32248">
    <property type="entry name" value="RNA POLYMERASE SIGMA-54 FACTOR"/>
    <property type="match status" value="1"/>
</dbReference>
<dbReference type="InterPro" id="IPR038709">
    <property type="entry name" value="RpoN_core-bd_sf"/>
</dbReference>
<evidence type="ECO:0000259" key="10">
    <source>
        <dbReference type="Pfam" id="PF04552"/>
    </source>
</evidence>
<evidence type="ECO:0000256" key="5">
    <source>
        <dbReference type="ARBA" id="ARBA00023015"/>
    </source>
</evidence>
<dbReference type="PROSITE" id="PS50044">
    <property type="entry name" value="SIGMA54_3"/>
    <property type="match status" value="1"/>
</dbReference>
<evidence type="ECO:0000256" key="4">
    <source>
        <dbReference type="ARBA" id="ARBA00022695"/>
    </source>
</evidence>
<feature type="compositionally biased region" description="Acidic residues" evidence="9">
    <location>
        <begin position="59"/>
        <end position="85"/>
    </location>
</feature>
<protein>
    <submittedName>
        <fullName evidence="12">RNA polymerase sigma-54 factor</fullName>
    </submittedName>
</protein>
<keyword evidence="5" id="KW-0805">Transcription regulation</keyword>
<keyword evidence="6" id="KW-0731">Sigma factor</keyword>
<keyword evidence="8" id="KW-0804">Transcription</keyword>
<dbReference type="GO" id="GO:0006352">
    <property type="term" value="P:DNA-templated transcription initiation"/>
    <property type="evidence" value="ECO:0007669"/>
    <property type="project" value="InterPro"/>
</dbReference>
<gene>
    <name evidence="12" type="ORF">EZS27_015057</name>
</gene>
<keyword evidence="2" id="KW-0240">DNA-directed RNA polymerase</keyword>
<accession>A0A5J4RTB9</accession>
<evidence type="ECO:0000256" key="1">
    <source>
        <dbReference type="ARBA" id="ARBA00008798"/>
    </source>
</evidence>
<comment type="caution">
    <text evidence="12">The sequence shown here is derived from an EMBL/GenBank/DDBJ whole genome shotgun (WGS) entry which is preliminary data.</text>
</comment>
<feature type="domain" description="RNA polymerase sigma factor 54 core-binding" evidence="11">
    <location>
        <begin position="114"/>
        <end position="309"/>
    </location>
</feature>
<dbReference type="GO" id="GO:0003677">
    <property type="term" value="F:DNA binding"/>
    <property type="evidence" value="ECO:0007669"/>
    <property type="project" value="UniProtKB-KW"/>
</dbReference>
<dbReference type="PROSITE" id="PS00718">
    <property type="entry name" value="SIGMA54_2"/>
    <property type="match status" value="1"/>
</dbReference>
<proteinExistence type="inferred from homology"/>
<dbReference type="EMBL" id="SNRY01000758">
    <property type="protein sequence ID" value="KAA6336818.1"/>
    <property type="molecule type" value="Genomic_DNA"/>
</dbReference>
<keyword evidence="3" id="KW-0808">Transferase</keyword>
<evidence type="ECO:0000256" key="2">
    <source>
        <dbReference type="ARBA" id="ARBA00022478"/>
    </source>
</evidence>
<evidence type="ECO:0000256" key="9">
    <source>
        <dbReference type="SAM" id="MobiDB-lite"/>
    </source>
</evidence>
<dbReference type="NCBIfam" id="TIGR02395">
    <property type="entry name" value="rpoN_sigma"/>
    <property type="match status" value="1"/>
</dbReference>
<evidence type="ECO:0000313" key="12">
    <source>
        <dbReference type="EMBL" id="KAA6336818.1"/>
    </source>
</evidence>
<dbReference type="Pfam" id="PF04552">
    <property type="entry name" value="Sigma54_DBD"/>
    <property type="match status" value="1"/>
</dbReference>
<dbReference type="Gene3D" id="1.10.10.1330">
    <property type="entry name" value="RNA polymerase sigma-54 factor, core-binding domain"/>
    <property type="match status" value="1"/>
</dbReference>
<evidence type="ECO:0000256" key="3">
    <source>
        <dbReference type="ARBA" id="ARBA00022679"/>
    </source>
</evidence>
<dbReference type="InterPro" id="IPR007634">
    <property type="entry name" value="RNA_pol_sigma_54_DNA-bd"/>
</dbReference>
<organism evidence="12">
    <name type="scientific">termite gut metagenome</name>
    <dbReference type="NCBI Taxonomy" id="433724"/>
    <lineage>
        <taxon>unclassified sequences</taxon>
        <taxon>metagenomes</taxon>
        <taxon>organismal metagenomes</taxon>
    </lineage>
</organism>